<evidence type="ECO:0000313" key="10">
    <source>
        <dbReference type="Proteomes" id="UP001497482"/>
    </source>
</evidence>
<protein>
    <submittedName>
        <fullName evidence="9">Uncharacterized protein</fullName>
    </submittedName>
</protein>
<dbReference type="PROSITE" id="PS00267">
    <property type="entry name" value="TACHYKININ"/>
    <property type="match status" value="1"/>
</dbReference>
<dbReference type="PANTHER" id="PTHR11250:SF5">
    <property type="entry name" value="PROTACHYKININ-1-LIKE ISOFORM X1-RELATED"/>
    <property type="match status" value="1"/>
</dbReference>
<proteinExistence type="inferred from homology"/>
<dbReference type="PANTHER" id="PTHR11250">
    <property type="entry name" value="TACHYKININ"/>
    <property type="match status" value="1"/>
</dbReference>
<feature type="chain" id="PRO_5043931940" evidence="8">
    <location>
        <begin position="20"/>
        <end position="126"/>
    </location>
</feature>
<dbReference type="InterPro" id="IPR013055">
    <property type="entry name" value="Tachy_Neuro_lke_CS"/>
</dbReference>
<dbReference type="Proteomes" id="UP001497482">
    <property type="component" value="Chromosome 23"/>
</dbReference>
<dbReference type="AlphaFoldDB" id="A0AAV2LF81"/>
<evidence type="ECO:0000313" key="9">
    <source>
        <dbReference type="EMBL" id="CAL1599119.1"/>
    </source>
</evidence>
<gene>
    <name evidence="9" type="ORF">KC01_LOCUS27440</name>
</gene>
<evidence type="ECO:0000256" key="1">
    <source>
        <dbReference type="ARBA" id="ARBA00004613"/>
    </source>
</evidence>
<accession>A0AAV2LF81</accession>
<evidence type="ECO:0000256" key="2">
    <source>
        <dbReference type="ARBA" id="ARBA00007518"/>
    </source>
</evidence>
<dbReference type="GO" id="GO:0005576">
    <property type="term" value="C:extracellular region"/>
    <property type="evidence" value="ECO:0007669"/>
    <property type="project" value="UniProtKB-SubCell"/>
</dbReference>
<comment type="subcellular location">
    <subcellularLocation>
        <location evidence="1">Secreted</location>
    </subcellularLocation>
</comment>
<name>A0AAV2LF81_KNICA</name>
<evidence type="ECO:0000256" key="6">
    <source>
        <dbReference type="ARBA" id="ARBA00022815"/>
    </source>
</evidence>
<keyword evidence="10" id="KW-1185">Reference proteome</keyword>
<organism evidence="9 10">
    <name type="scientific">Knipowitschia caucasica</name>
    <name type="common">Caucasian dwarf goby</name>
    <name type="synonym">Pomatoschistus caucasicus</name>
    <dbReference type="NCBI Taxonomy" id="637954"/>
    <lineage>
        <taxon>Eukaryota</taxon>
        <taxon>Metazoa</taxon>
        <taxon>Chordata</taxon>
        <taxon>Craniata</taxon>
        <taxon>Vertebrata</taxon>
        <taxon>Euteleostomi</taxon>
        <taxon>Actinopterygii</taxon>
        <taxon>Neopterygii</taxon>
        <taxon>Teleostei</taxon>
        <taxon>Neoteleostei</taxon>
        <taxon>Acanthomorphata</taxon>
        <taxon>Gobiaria</taxon>
        <taxon>Gobiiformes</taxon>
        <taxon>Gobioidei</taxon>
        <taxon>Gobiidae</taxon>
        <taxon>Gobiinae</taxon>
        <taxon>Knipowitschia</taxon>
    </lineage>
</organism>
<comment type="similarity">
    <text evidence="2">Belongs to the tachykinin family.</text>
</comment>
<feature type="region of interest" description="Disordered" evidence="7">
    <location>
        <begin position="91"/>
        <end position="120"/>
    </location>
</feature>
<keyword evidence="4" id="KW-0165">Cleavage on pair of basic residues</keyword>
<keyword evidence="3" id="KW-0964">Secreted</keyword>
<sequence length="126" mass="14053">MQLFLVTFLWLVQLDVGVGFSEEDGEVSAEEWQQDAAVDPGLTAAVEALVKRSKALRFYGLMGKRSGAANEKPIKVDRKKKGEMFVGLMGRSVSEHLPRTRPSPASDSPEKSQKQGSQEEWLRIIY</sequence>
<reference evidence="9 10" key="1">
    <citation type="submission" date="2024-04" db="EMBL/GenBank/DDBJ databases">
        <authorList>
            <person name="Waldvogel A.-M."/>
            <person name="Schoenle A."/>
        </authorList>
    </citation>
    <scope>NUCLEOTIDE SEQUENCE [LARGE SCALE GENOMIC DNA]</scope>
</reference>
<evidence type="ECO:0000256" key="7">
    <source>
        <dbReference type="SAM" id="MobiDB-lite"/>
    </source>
</evidence>
<evidence type="ECO:0000256" key="4">
    <source>
        <dbReference type="ARBA" id="ARBA00022685"/>
    </source>
</evidence>
<feature type="signal peptide" evidence="8">
    <location>
        <begin position="1"/>
        <end position="19"/>
    </location>
</feature>
<keyword evidence="5 8" id="KW-0732">Signal</keyword>
<evidence type="ECO:0000256" key="8">
    <source>
        <dbReference type="SAM" id="SignalP"/>
    </source>
</evidence>
<evidence type="ECO:0000256" key="5">
    <source>
        <dbReference type="ARBA" id="ARBA00022729"/>
    </source>
</evidence>
<evidence type="ECO:0000256" key="3">
    <source>
        <dbReference type="ARBA" id="ARBA00022525"/>
    </source>
</evidence>
<dbReference type="EMBL" id="OZ035845">
    <property type="protein sequence ID" value="CAL1599119.1"/>
    <property type="molecule type" value="Genomic_DNA"/>
</dbReference>
<keyword evidence="6" id="KW-0027">Amidation</keyword>